<name>A7RX86_NEMVE</name>
<organism evidence="5 6">
    <name type="scientific">Nematostella vectensis</name>
    <name type="common">Starlet sea anemone</name>
    <dbReference type="NCBI Taxonomy" id="45351"/>
    <lineage>
        <taxon>Eukaryota</taxon>
        <taxon>Metazoa</taxon>
        <taxon>Cnidaria</taxon>
        <taxon>Anthozoa</taxon>
        <taxon>Hexacorallia</taxon>
        <taxon>Actiniaria</taxon>
        <taxon>Edwardsiidae</taxon>
        <taxon>Nematostella</taxon>
    </lineage>
</organism>
<gene>
    <name evidence="5" type="ORF">NEMVEDRAFT_v1g203501</name>
</gene>
<dbReference type="PROSITE" id="PS51257">
    <property type="entry name" value="PROKAR_LIPOPROTEIN"/>
    <property type="match status" value="1"/>
</dbReference>
<accession>A7RX86</accession>
<keyword evidence="1" id="KW-1015">Disulfide bond</keyword>
<feature type="compositionally biased region" description="Low complexity" evidence="2">
    <location>
        <begin position="193"/>
        <end position="211"/>
    </location>
</feature>
<dbReference type="OrthoDB" id="10542638at2759"/>
<evidence type="ECO:0000313" key="6">
    <source>
        <dbReference type="Proteomes" id="UP000001593"/>
    </source>
</evidence>
<feature type="domain" description="SRCR" evidence="4">
    <location>
        <begin position="11"/>
        <end position="124"/>
    </location>
</feature>
<feature type="disulfide bond" evidence="1">
    <location>
        <begin position="82"/>
        <end position="92"/>
    </location>
</feature>
<dbReference type="EMBL" id="DS469549">
    <property type="protein sequence ID" value="EDO43987.1"/>
    <property type="molecule type" value="Genomic_DNA"/>
</dbReference>
<dbReference type="InParanoid" id="A7RX86"/>
<evidence type="ECO:0000259" key="4">
    <source>
        <dbReference type="PROSITE" id="PS50287"/>
    </source>
</evidence>
<evidence type="ECO:0000256" key="2">
    <source>
        <dbReference type="SAM" id="MobiDB-lite"/>
    </source>
</evidence>
<dbReference type="PhylomeDB" id="A7RX86"/>
<dbReference type="PROSITE" id="PS50287">
    <property type="entry name" value="SRCR_2"/>
    <property type="match status" value="1"/>
</dbReference>
<protein>
    <recommendedName>
        <fullName evidence="4">SRCR domain-containing protein</fullName>
    </recommendedName>
</protein>
<sequence length="269" mass="28526">MARGAIDLVLIVLVTVSCARAQICKGGLENTLQGTCDQSCGEAECLCSGETPSHEESLICRQQCDSKSPITSNVTQCLDMKCTNVDTCVQNCHTGSCSLNCHAKQSCSQECVNPEKVCPKVVCSAQRCFQRCFNCTMICTGEVRFCDQTCLGGVCYAKCKGKSCSKKCSSAEDTACDIYDEEPPTDAITTTMPLTSSPHATTTTQTTPTNTSQLNMTTITTVLQTNSTGFTPLSPTEEEKGAVGAISMGIVVSPTVQVLVLMVILNNGS</sequence>
<evidence type="ECO:0000256" key="1">
    <source>
        <dbReference type="PROSITE-ProRule" id="PRU00196"/>
    </source>
</evidence>
<feature type="signal peptide" evidence="3">
    <location>
        <begin position="1"/>
        <end position="21"/>
    </location>
</feature>
<evidence type="ECO:0000313" key="5">
    <source>
        <dbReference type="EMBL" id="EDO43987.1"/>
    </source>
</evidence>
<evidence type="ECO:0000256" key="3">
    <source>
        <dbReference type="SAM" id="SignalP"/>
    </source>
</evidence>
<dbReference type="HOGENOM" id="CLU_1035482_0_0_1"/>
<comment type="caution">
    <text evidence="1">Lacks conserved residue(s) required for the propagation of feature annotation.</text>
</comment>
<keyword evidence="6" id="KW-1185">Reference proteome</keyword>
<dbReference type="Proteomes" id="UP000001593">
    <property type="component" value="Unassembled WGS sequence"/>
</dbReference>
<keyword evidence="3" id="KW-0732">Signal</keyword>
<dbReference type="InterPro" id="IPR001190">
    <property type="entry name" value="SRCR"/>
</dbReference>
<proteinExistence type="predicted"/>
<feature type="chain" id="PRO_5002712158" description="SRCR domain-containing protein" evidence="3">
    <location>
        <begin position="22"/>
        <end position="269"/>
    </location>
</feature>
<dbReference type="AlphaFoldDB" id="A7RX86"/>
<feature type="region of interest" description="Disordered" evidence="2">
    <location>
        <begin position="190"/>
        <end position="211"/>
    </location>
</feature>
<dbReference type="GO" id="GO:0016020">
    <property type="term" value="C:membrane"/>
    <property type="evidence" value="ECO:0007669"/>
    <property type="project" value="InterPro"/>
</dbReference>
<reference evidence="5 6" key="1">
    <citation type="journal article" date="2007" name="Science">
        <title>Sea anemone genome reveals ancestral eumetazoan gene repertoire and genomic organization.</title>
        <authorList>
            <person name="Putnam N.H."/>
            <person name="Srivastava M."/>
            <person name="Hellsten U."/>
            <person name="Dirks B."/>
            <person name="Chapman J."/>
            <person name="Salamov A."/>
            <person name="Terry A."/>
            <person name="Shapiro H."/>
            <person name="Lindquist E."/>
            <person name="Kapitonov V.V."/>
            <person name="Jurka J."/>
            <person name="Genikhovich G."/>
            <person name="Grigoriev I.V."/>
            <person name="Lucas S.M."/>
            <person name="Steele R.E."/>
            <person name="Finnerty J.R."/>
            <person name="Technau U."/>
            <person name="Martindale M.Q."/>
            <person name="Rokhsar D.S."/>
        </authorList>
    </citation>
    <scope>NUCLEOTIDE SEQUENCE [LARGE SCALE GENOMIC DNA]</scope>
    <source>
        <strain evidence="6">CH2 X CH6</strain>
    </source>
</reference>
<dbReference type="KEGG" id="nve:5515935"/>